<proteinExistence type="predicted"/>
<keyword evidence="3" id="KW-1185">Reference proteome</keyword>
<name>A0A4Q2D5C7_9AGAR</name>
<feature type="region of interest" description="Disordered" evidence="1">
    <location>
        <begin position="20"/>
        <end position="39"/>
    </location>
</feature>
<organism evidence="2 3">
    <name type="scientific">Candolleomyces aberdarensis</name>
    <dbReference type="NCBI Taxonomy" id="2316362"/>
    <lineage>
        <taxon>Eukaryota</taxon>
        <taxon>Fungi</taxon>
        <taxon>Dikarya</taxon>
        <taxon>Basidiomycota</taxon>
        <taxon>Agaricomycotina</taxon>
        <taxon>Agaricomycetes</taxon>
        <taxon>Agaricomycetidae</taxon>
        <taxon>Agaricales</taxon>
        <taxon>Agaricineae</taxon>
        <taxon>Psathyrellaceae</taxon>
        <taxon>Candolleomyces</taxon>
    </lineage>
</organism>
<dbReference type="EMBL" id="SDEE01000853">
    <property type="protein sequence ID" value="RXW13691.1"/>
    <property type="molecule type" value="Genomic_DNA"/>
</dbReference>
<dbReference type="Proteomes" id="UP000290288">
    <property type="component" value="Unassembled WGS sequence"/>
</dbReference>
<evidence type="ECO:0000313" key="2">
    <source>
        <dbReference type="EMBL" id="RXW13691.1"/>
    </source>
</evidence>
<accession>A0A4Q2D5C7</accession>
<comment type="caution">
    <text evidence="2">The sequence shown here is derived from an EMBL/GenBank/DDBJ whole genome shotgun (WGS) entry which is preliminary data.</text>
</comment>
<gene>
    <name evidence="2" type="ORF">EST38_g12166</name>
</gene>
<dbReference type="AlphaFoldDB" id="A0A4Q2D5C7"/>
<reference evidence="2 3" key="1">
    <citation type="submission" date="2019-01" db="EMBL/GenBank/DDBJ databases">
        <title>Draft genome sequence of Psathyrella aberdarensis IHI B618.</title>
        <authorList>
            <person name="Buettner E."/>
            <person name="Kellner H."/>
        </authorList>
    </citation>
    <scope>NUCLEOTIDE SEQUENCE [LARGE SCALE GENOMIC DNA]</scope>
    <source>
        <strain evidence="2 3">IHI B618</strain>
    </source>
</reference>
<evidence type="ECO:0000313" key="3">
    <source>
        <dbReference type="Proteomes" id="UP000290288"/>
    </source>
</evidence>
<evidence type="ECO:0000256" key="1">
    <source>
        <dbReference type="SAM" id="MobiDB-lite"/>
    </source>
</evidence>
<dbReference type="OrthoDB" id="2506773at2759"/>
<protein>
    <submittedName>
        <fullName evidence="2">Uncharacterized protein</fullName>
    </submittedName>
</protein>
<sequence>MSILDSLHILLEVEYIRSEDNPADPISRGDVGPKDRQLSPTIKLPDELRNFLSHV</sequence>